<comment type="caution">
    <text evidence="17">The sequence shown here is derived from an EMBL/GenBank/DDBJ whole genome shotgun (WGS) entry which is preliminary data.</text>
</comment>
<dbReference type="InterPro" id="IPR055414">
    <property type="entry name" value="LRR_R13L4/SHOC2-like"/>
</dbReference>
<dbReference type="Gene3D" id="3.80.10.10">
    <property type="entry name" value="Ribonuclease Inhibitor"/>
    <property type="match status" value="4"/>
</dbReference>
<keyword evidence="9" id="KW-0115">cAMP biosynthesis</keyword>
<feature type="domain" description="Ras-associating" evidence="15">
    <location>
        <begin position="359"/>
        <end position="450"/>
    </location>
</feature>
<feature type="domain" description="PPM-type phosphatase" evidence="16">
    <location>
        <begin position="1080"/>
        <end position="1351"/>
    </location>
</feature>
<protein>
    <recommendedName>
        <fullName evidence="4">Adenylate cyclase</fullName>
        <ecNumber evidence="3">4.6.1.1</ecNumber>
    </recommendedName>
    <alternativeName>
        <fullName evidence="11">ATP pyrophosphate-lyase</fullName>
    </alternativeName>
    <alternativeName>
        <fullName evidence="12">Adenylyl cyclase</fullName>
    </alternativeName>
</protein>
<comment type="similarity">
    <text evidence="2">Belongs to the adenylyl cyclase class-3 family.</text>
</comment>
<sequence>MQARSYPEPFPTAIRISRDMSSTISHDLVDHDSLSSLTLTEDSNLAAIAPWATPNNGDEPPTPPPKSSSHRFGFPPKPSFSSFTLPRHASTSSISVSTTATARPSETFSIHSNDSGRSGRMLKKQSLNPLSLLKKRSQSRLRSDRPAVEPPPPLPSPDLSFHPTPTTPPGSFSKKDRSTRKKKPSYATPPDVPPKSSLYKLDTNLNEMEGIVDLAALPPANPDSNSPGSGFESSHQSSSDVSSMQFGSIGASQHSMFSNPFLSGSQRRLAPGALVYDGRRISPKARPPGMVPTVGVEGESPSWTAPESWAVEKEGVDPSTTAYSSSDESAQGAKAPTPPQHSRPTTKQKKKTRNPHAKGLYKVRIYRANNSYHVVSCDLNVTVAQLTPQLNKKLLLDPGVEPHRLHLKERGRERVLAPTERPADIVRRRLEQAGYDFADGLDLLGADDIQFLLKFVYKSNVLGPPEEEMQFDSFDLIDLTSRSLRAVPITLYAHADAIVSLNLSRNPMLEIPLDFIQACTTLRELRLSHMALKKVPQSVRHCRTLQRLDLSCNRMTDLDDAGLEKIPQLRHLKLQNNRMEALPQYFVELHELRDLNISNNKFKSIPSVVCGLQSLVDLDVSFNMITVLPQELGQLTQLEHFIIVGNQVSRIPEKCASLRSLRVLDCRRNPIVDISVVCTLPKIEQLLADHNSMHALDVSFGPSLKELDASHNDITQLTLVPGPLGLPYALTTLNLSHAKLSTLDEMALAQLTALEVLHIDHNSIRSLPESIGGLSRLKHLSCSNNHLFMLPSSIGCLQWLEELEAHNNDLSELPMSLWNCSSLRVINVTSNVISTWSLPPGFIDLDAAVAQTWGSSSVSLLSDRKGSSSSIMGSSLPALASCLEKLYVGENSLTADSLHPLALLRELQVLNLSFNNIQQLPSSFFRNLTQLQSLYLSGNNISAIPTENLQHMTNLEVLFLNGNKLQTLPREISKLTKLSVMDVGSNVLKYNINNWEFDWNWNFNTNLRYLNLSGNKRLEIKPDINHKQSRGQQQLSDFSSLTQLRILGLMDVTIGMQTNIPEESEDRRVRTSMGDVNGVAYGIADTLGTHGATDQLTMIDLVQPNFRGSPDEAVFAMFGRASYVASNNKLTKFLHDSFLRVFAEELARLNRNEGIPDAMRRSFLKLNKLLHDYLYSTSGRKMSHVSASAMSQAVHDKIGASGIVLYLVDRTLYIANAGNALAVISRQGIAQLVSRKHDPFDRHETARIRAAEGWVSPKGFVNDEIDVSRSFGFYYLLPVVNPRPDVYQYDLTTLDEFVIVGNRGLWDYVSYQTAVDIARKERDPMIASQKLRDFAISYGAEGTTMIMVIRVSDLFSKGLPRDPQDSEPAIFPEELIRMVKNQKPKTGIINSAISRLIEEVPPPTGHLALVFTDIRNSTHLWEVNPGMQSAMTLHSNLLRRLLRFCGGYEVKTEGDAFMCSFPTTLSALWWCMSVQTQLLELPWPLELLECEDGKEIHDKKGRLVARGLSLRMGIHCGQPVCEPDPVTGRMDYFGPMVNRAARVNAVAAGGQIMCSADVIKEINARILETGPTTDHSHHQPMDAINAIRTMGVAIFPVGEVKLKGLEVPEFLSIVYPDSLQARQDLEPFEAAPTASGSRVQFSVEQMRELGLLCVRLETLAMSKVFRPTPVRKGSIASVSATTKPEENTESALVVYDDPSLYLPVMDEKSTDAALTTVLHSLSLRIDNALTKLAFMYMTDIERERGAPDLALRDQILELCRPVML</sequence>
<dbReference type="Pfam" id="PF00560">
    <property type="entry name" value="LRR_1"/>
    <property type="match status" value="1"/>
</dbReference>
<dbReference type="SMART" id="SM00364">
    <property type="entry name" value="LRR_BAC"/>
    <property type="match status" value="11"/>
</dbReference>
<evidence type="ECO:0000256" key="5">
    <source>
        <dbReference type="ARBA" id="ARBA00022614"/>
    </source>
</evidence>
<dbReference type="GO" id="GO:0035556">
    <property type="term" value="P:intracellular signal transduction"/>
    <property type="evidence" value="ECO:0007669"/>
    <property type="project" value="InterPro"/>
</dbReference>
<dbReference type="PANTHER" id="PTHR48051">
    <property type="match status" value="1"/>
</dbReference>
<evidence type="ECO:0000256" key="4">
    <source>
        <dbReference type="ARBA" id="ARBA00021420"/>
    </source>
</evidence>
<dbReference type="Pfam" id="PF13855">
    <property type="entry name" value="LRR_8"/>
    <property type="match status" value="2"/>
</dbReference>
<dbReference type="SMART" id="SM00365">
    <property type="entry name" value="LRR_SD22"/>
    <property type="match status" value="5"/>
</dbReference>
<dbReference type="PROSITE" id="PS51450">
    <property type="entry name" value="LRR"/>
    <property type="match status" value="5"/>
</dbReference>
<dbReference type="OMA" id="QQVGYEE"/>
<evidence type="ECO:0000256" key="1">
    <source>
        <dbReference type="ARBA" id="ARBA00001593"/>
    </source>
</evidence>
<keyword evidence="6" id="KW-0479">Metal-binding</keyword>
<evidence type="ECO:0000256" key="11">
    <source>
        <dbReference type="ARBA" id="ARBA00032597"/>
    </source>
</evidence>
<evidence type="ECO:0000259" key="16">
    <source>
        <dbReference type="PROSITE" id="PS51746"/>
    </source>
</evidence>
<dbReference type="PROSITE" id="PS50200">
    <property type="entry name" value="RA"/>
    <property type="match status" value="1"/>
</dbReference>
<dbReference type="InterPro" id="IPR001932">
    <property type="entry name" value="PPM-type_phosphatase-like_dom"/>
</dbReference>
<evidence type="ECO:0000256" key="7">
    <source>
        <dbReference type="ARBA" id="ARBA00022737"/>
    </source>
</evidence>
<name>A0A1M2VHE9_TRAPU</name>
<dbReference type="SUPFAM" id="SSF55073">
    <property type="entry name" value="Nucleotide cyclase"/>
    <property type="match status" value="1"/>
</dbReference>
<accession>A0A1M2VHE9</accession>
<dbReference type="InterPro" id="IPR050216">
    <property type="entry name" value="LRR_domain-containing"/>
</dbReference>
<dbReference type="GO" id="GO:0006171">
    <property type="term" value="P:cAMP biosynthetic process"/>
    <property type="evidence" value="ECO:0007669"/>
    <property type="project" value="UniProtKB-KW"/>
</dbReference>
<dbReference type="PROSITE" id="PS51746">
    <property type="entry name" value="PPM_2"/>
    <property type="match status" value="1"/>
</dbReference>
<dbReference type="InterPro" id="IPR000159">
    <property type="entry name" value="RA_dom"/>
</dbReference>
<dbReference type="SMART" id="SM00332">
    <property type="entry name" value="PP2Cc"/>
    <property type="match status" value="1"/>
</dbReference>
<evidence type="ECO:0000313" key="18">
    <source>
        <dbReference type="Proteomes" id="UP000184267"/>
    </source>
</evidence>
<dbReference type="InterPro" id="IPR036457">
    <property type="entry name" value="PPM-type-like_dom_sf"/>
</dbReference>
<feature type="compositionally biased region" description="Polar residues" evidence="13">
    <location>
        <begin position="318"/>
        <end position="329"/>
    </location>
</feature>
<dbReference type="InterPro" id="IPR029787">
    <property type="entry name" value="Nucleotide_cyclase"/>
</dbReference>
<dbReference type="SUPFAM" id="SSF81606">
    <property type="entry name" value="PP2C-like"/>
    <property type="match status" value="1"/>
</dbReference>
<dbReference type="EMBL" id="MNAD01001233">
    <property type="protein sequence ID" value="OJT06976.1"/>
    <property type="molecule type" value="Genomic_DNA"/>
</dbReference>
<feature type="compositionally biased region" description="Low complexity" evidence="13">
    <location>
        <begin position="226"/>
        <end position="248"/>
    </location>
</feature>
<dbReference type="STRING" id="154538.A0A1M2VHE9"/>
<evidence type="ECO:0000256" key="12">
    <source>
        <dbReference type="ARBA" id="ARBA00032637"/>
    </source>
</evidence>
<evidence type="ECO:0000256" key="2">
    <source>
        <dbReference type="ARBA" id="ARBA00005381"/>
    </source>
</evidence>
<dbReference type="OrthoDB" id="2021138at2759"/>
<evidence type="ECO:0000259" key="14">
    <source>
        <dbReference type="PROSITE" id="PS50125"/>
    </source>
</evidence>
<dbReference type="InterPro" id="IPR003591">
    <property type="entry name" value="Leu-rich_rpt_typical-subtyp"/>
</dbReference>
<evidence type="ECO:0000256" key="8">
    <source>
        <dbReference type="ARBA" id="ARBA00022842"/>
    </source>
</evidence>
<keyword evidence="18" id="KW-1185">Reference proteome</keyword>
<dbReference type="GO" id="GO:0000287">
    <property type="term" value="F:magnesium ion binding"/>
    <property type="evidence" value="ECO:0007669"/>
    <property type="project" value="InterPro"/>
</dbReference>
<dbReference type="InterPro" id="IPR055071">
    <property type="entry name" value="RA_PHLPP-like"/>
</dbReference>
<dbReference type="SMART" id="SM00044">
    <property type="entry name" value="CYCc"/>
    <property type="match status" value="1"/>
</dbReference>
<evidence type="ECO:0000256" key="13">
    <source>
        <dbReference type="SAM" id="MobiDB-lite"/>
    </source>
</evidence>
<dbReference type="PANTHER" id="PTHR48051:SF54">
    <property type="entry name" value="LEUCINE-RICH REPEAT-CONTAINING PROTEIN"/>
    <property type="match status" value="1"/>
</dbReference>
<dbReference type="Pfam" id="PF00211">
    <property type="entry name" value="Guanylate_cyc"/>
    <property type="match status" value="1"/>
</dbReference>
<keyword evidence="5" id="KW-0433">Leucine-rich repeat</keyword>
<evidence type="ECO:0000313" key="17">
    <source>
        <dbReference type="EMBL" id="OJT06976.1"/>
    </source>
</evidence>
<evidence type="ECO:0000259" key="15">
    <source>
        <dbReference type="PROSITE" id="PS50200"/>
    </source>
</evidence>
<dbReference type="Pfam" id="PF23010">
    <property type="entry name" value="RA_3"/>
    <property type="match status" value="1"/>
</dbReference>
<feature type="compositionally biased region" description="Polar residues" evidence="13">
    <location>
        <begin position="250"/>
        <end position="264"/>
    </location>
</feature>
<dbReference type="InterPro" id="IPR001054">
    <property type="entry name" value="A/G_cyclase"/>
</dbReference>
<feature type="domain" description="Guanylate cyclase" evidence="14">
    <location>
        <begin position="1408"/>
        <end position="1544"/>
    </location>
</feature>
<feature type="compositionally biased region" description="Low complexity" evidence="13">
    <location>
        <begin position="79"/>
        <end position="102"/>
    </location>
</feature>
<evidence type="ECO:0000256" key="6">
    <source>
        <dbReference type="ARBA" id="ARBA00022723"/>
    </source>
</evidence>
<proteinExistence type="inferred from homology"/>
<feature type="compositionally biased region" description="Basic residues" evidence="13">
    <location>
        <begin position="344"/>
        <end position="360"/>
    </location>
</feature>
<dbReference type="GO" id="GO:0004016">
    <property type="term" value="F:adenylate cyclase activity"/>
    <property type="evidence" value="ECO:0007669"/>
    <property type="project" value="UniProtKB-EC"/>
</dbReference>
<reference evidence="17 18" key="1">
    <citation type="submission" date="2016-10" db="EMBL/GenBank/DDBJ databases">
        <title>Genome sequence of the basidiomycete white-rot fungus Trametes pubescens.</title>
        <authorList>
            <person name="Makela M.R."/>
            <person name="Granchi Z."/>
            <person name="Peng M."/>
            <person name="De Vries R.P."/>
            <person name="Grigoriev I."/>
            <person name="Riley R."/>
            <person name="Hilden K."/>
        </authorList>
    </citation>
    <scope>NUCLEOTIDE SEQUENCE [LARGE SCALE GENOMIC DNA]</scope>
    <source>
        <strain evidence="17 18">FBCC735</strain>
    </source>
</reference>
<dbReference type="CDD" id="cd00143">
    <property type="entry name" value="PP2Cc"/>
    <property type="match status" value="1"/>
</dbReference>
<feature type="region of interest" description="Disordered" evidence="13">
    <location>
        <begin position="279"/>
        <end position="360"/>
    </location>
</feature>
<feature type="region of interest" description="Disordered" evidence="13">
    <location>
        <begin position="48"/>
        <end position="264"/>
    </location>
</feature>
<dbReference type="Gene3D" id="3.60.40.10">
    <property type="entry name" value="PPM-type phosphatase domain"/>
    <property type="match status" value="1"/>
</dbReference>
<dbReference type="InterPro" id="IPR032675">
    <property type="entry name" value="LRR_dom_sf"/>
</dbReference>
<organism evidence="17 18">
    <name type="scientific">Trametes pubescens</name>
    <name type="common">White-rot fungus</name>
    <dbReference type="NCBI Taxonomy" id="154538"/>
    <lineage>
        <taxon>Eukaryota</taxon>
        <taxon>Fungi</taxon>
        <taxon>Dikarya</taxon>
        <taxon>Basidiomycota</taxon>
        <taxon>Agaricomycotina</taxon>
        <taxon>Agaricomycetes</taxon>
        <taxon>Polyporales</taxon>
        <taxon>Polyporaceae</taxon>
        <taxon>Trametes</taxon>
    </lineage>
</organism>
<dbReference type="CDD" id="cd17214">
    <property type="entry name" value="RA_CYR1_like"/>
    <property type="match status" value="1"/>
</dbReference>
<evidence type="ECO:0000256" key="3">
    <source>
        <dbReference type="ARBA" id="ARBA00012201"/>
    </source>
</evidence>
<evidence type="ECO:0000256" key="9">
    <source>
        <dbReference type="ARBA" id="ARBA00022998"/>
    </source>
</evidence>
<dbReference type="Pfam" id="PF00481">
    <property type="entry name" value="PP2C"/>
    <property type="match status" value="1"/>
</dbReference>
<dbReference type="InterPro" id="IPR013716">
    <property type="entry name" value="Adenylate_cyclase_G-a-bd"/>
</dbReference>
<dbReference type="Pfam" id="PF23598">
    <property type="entry name" value="LRR_14"/>
    <property type="match status" value="1"/>
</dbReference>
<keyword evidence="7" id="KW-0677">Repeat</keyword>
<comment type="catalytic activity">
    <reaction evidence="1">
        <text>ATP = 3',5'-cyclic AMP + diphosphate</text>
        <dbReference type="Rhea" id="RHEA:15389"/>
        <dbReference type="ChEBI" id="CHEBI:30616"/>
        <dbReference type="ChEBI" id="CHEBI:33019"/>
        <dbReference type="ChEBI" id="CHEBI:58165"/>
        <dbReference type="EC" id="4.6.1.1"/>
    </reaction>
</comment>
<dbReference type="Gene3D" id="3.30.70.1230">
    <property type="entry name" value="Nucleotide cyclase"/>
    <property type="match status" value="1"/>
</dbReference>
<keyword evidence="10" id="KW-0456">Lyase</keyword>
<dbReference type="SUPFAM" id="SSF52058">
    <property type="entry name" value="L domain-like"/>
    <property type="match status" value="2"/>
</dbReference>
<dbReference type="InterPro" id="IPR001611">
    <property type="entry name" value="Leu-rich_rpt"/>
</dbReference>
<dbReference type="Pfam" id="PF08509">
    <property type="entry name" value="Ad_cyc_g-alpha"/>
    <property type="match status" value="1"/>
</dbReference>
<dbReference type="PROSITE" id="PS50125">
    <property type="entry name" value="GUANYLATE_CYCLASE_2"/>
    <property type="match status" value="1"/>
</dbReference>
<dbReference type="Proteomes" id="UP000184267">
    <property type="component" value="Unassembled WGS sequence"/>
</dbReference>
<dbReference type="EC" id="4.6.1.1" evidence="3"/>
<gene>
    <name evidence="17" type="ORF">TRAPUB_2177</name>
</gene>
<dbReference type="SMART" id="SM00369">
    <property type="entry name" value="LRR_TYP"/>
    <property type="match status" value="11"/>
</dbReference>
<evidence type="ECO:0000256" key="10">
    <source>
        <dbReference type="ARBA" id="ARBA00023239"/>
    </source>
</evidence>
<keyword evidence="8" id="KW-0460">Magnesium</keyword>
<dbReference type="GO" id="GO:0005737">
    <property type="term" value="C:cytoplasm"/>
    <property type="evidence" value="ECO:0007669"/>
    <property type="project" value="TreeGrafter"/>
</dbReference>
<feature type="compositionally biased region" description="Polar residues" evidence="13">
    <location>
        <begin position="104"/>
        <end position="116"/>
    </location>
</feature>